<proteinExistence type="predicted"/>
<accession>J9GR13</accession>
<name>J9GR13_9ZZZZ</name>
<protein>
    <submittedName>
        <fullName evidence="1">Uncharacterized protein</fullName>
    </submittedName>
</protein>
<comment type="caution">
    <text evidence="1">The sequence shown here is derived from an EMBL/GenBank/DDBJ whole genome shotgun (WGS) entry which is preliminary data.</text>
</comment>
<reference evidence="1" key="1">
    <citation type="journal article" date="2012" name="PLoS ONE">
        <title>Gene sets for utilization of primary and secondary nutrition supplies in the distal gut of endangered iberian lynx.</title>
        <authorList>
            <person name="Alcaide M."/>
            <person name="Messina E."/>
            <person name="Richter M."/>
            <person name="Bargiela R."/>
            <person name="Peplies J."/>
            <person name="Huws S.A."/>
            <person name="Newbold C.J."/>
            <person name="Golyshin P.N."/>
            <person name="Simon M.A."/>
            <person name="Lopez G."/>
            <person name="Yakimov M.M."/>
            <person name="Ferrer M."/>
        </authorList>
    </citation>
    <scope>NUCLEOTIDE SEQUENCE</scope>
</reference>
<organism evidence="1">
    <name type="scientific">gut metagenome</name>
    <dbReference type="NCBI Taxonomy" id="749906"/>
    <lineage>
        <taxon>unclassified sequences</taxon>
        <taxon>metagenomes</taxon>
        <taxon>organismal metagenomes</taxon>
    </lineage>
</organism>
<sequence length="314" mass="33644">MKKKIVGISRSPRFSPNSVDRDEAIFATVVQLLREKGWEVDRVGEDEILDGRASAVRAQKPVLKSSIVLPAMDDCKAVLSMARDFSVLQGLAEKEKEGLVVLNSSRALLAGNRVDMARQFAAAGVPIPRTLGVYRLAAVAGKATMQWEAEAAPHPVFPLWLKRSGACAQSAADVCFVADEGALTAALSTYAERGIDEVLACEHLQGDLVKFYGVEGTAFFHCYYPTADNAFSKFGLEKINGAPSGYPLDVDALKHCADQAAALCGLTIYGGDAVVDAAGQFRIIDFNDWPSYSRCCAAAAAAIVERLLLAVEPQ</sequence>
<dbReference type="SUPFAM" id="SSF56059">
    <property type="entry name" value="Glutathione synthetase ATP-binding domain-like"/>
    <property type="match status" value="1"/>
</dbReference>
<dbReference type="EMBL" id="AMCI01001636">
    <property type="protein sequence ID" value="EJX04943.1"/>
    <property type="molecule type" value="Genomic_DNA"/>
</dbReference>
<gene>
    <name evidence="1" type="ORF">EVA_06950</name>
</gene>
<dbReference type="AlphaFoldDB" id="J9GR13"/>
<evidence type="ECO:0000313" key="1">
    <source>
        <dbReference type="EMBL" id="EJX04943.1"/>
    </source>
</evidence>